<dbReference type="Pfam" id="PF00108">
    <property type="entry name" value="Thiolase_N"/>
    <property type="match status" value="1"/>
</dbReference>
<comment type="caution">
    <text evidence="15">The sequence shown here is derived from an EMBL/GenBank/DDBJ whole genome shotgun (WGS) entry which is preliminary data.</text>
</comment>
<dbReference type="SUPFAM" id="SSF53901">
    <property type="entry name" value="Thiolase-like"/>
    <property type="match status" value="2"/>
</dbReference>
<dbReference type="GO" id="GO:0006635">
    <property type="term" value="P:fatty acid beta-oxidation"/>
    <property type="evidence" value="ECO:0007669"/>
    <property type="project" value="TreeGrafter"/>
</dbReference>
<evidence type="ECO:0000256" key="1">
    <source>
        <dbReference type="ARBA" id="ARBA00004275"/>
    </source>
</evidence>
<dbReference type="CDD" id="cd00751">
    <property type="entry name" value="thiolase"/>
    <property type="match status" value="1"/>
</dbReference>
<dbReference type="GO" id="GO:0003988">
    <property type="term" value="F:acetyl-CoA C-acyltransferase activity"/>
    <property type="evidence" value="ECO:0007669"/>
    <property type="project" value="UniProtKB-EC"/>
</dbReference>
<evidence type="ECO:0000256" key="6">
    <source>
        <dbReference type="ARBA" id="ARBA00023098"/>
    </source>
</evidence>
<keyword evidence="12" id="KW-1133">Transmembrane helix</keyword>
<dbReference type="Pfam" id="PF02803">
    <property type="entry name" value="Thiolase_C"/>
    <property type="match status" value="1"/>
</dbReference>
<evidence type="ECO:0000313" key="15">
    <source>
        <dbReference type="EMBL" id="KAF4654356.1"/>
    </source>
</evidence>
<dbReference type="InterPro" id="IPR020617">
    <property type="entry name" value="Thiolase_C"/>
</dbReference>
<keyword evidence="7" id="KW-0576">Peroxisome</keyword>
<keyword evidence="6" id="KW-0443">Lipid metabolism</keyword>
<dbReference type="InterPro" id="IPR002155">
    <property type="entry name" value="Thiolase"/>
</dbReference>
<dbReference type="InterPro" id="IPR020613">
    <property type="entry name" value="Thiolase_CS"/>
</dbReference>
<evidence type="ECO:0000256" key="9">
    <source>
        <dbReference type="ARBA" id="ARBA00024073"/>
    </source>
</evidence>
<keyword evidence="8 11" id="KW-0012">Acyltransferase</keyword>
<gene>
    <name evidence="15" type="primary">ACAA1</name>
    <name evidence="15" type="ORF">FOL46_008753</name>
</gene>
<dbReference type="EMBL" id="JABANN010000727">
    <property type="protein sequence ID" value="KAF4654356.1"/>
    <property type="molecule type" value="Genomic_DNA"/>
</dbReference>
<keyword evidence="12" id="KW-0812">Transmembrane</keyword>
<comment type="similarity">
    <text evidence="2 11">Belongs to the thiolase-like superfamily. Thiolase family.</text>
</comment>
<evidence type="ECO:0000259" key="13">
    <source>
        <dbReference type="Pfam" id="PF00108"/>
    </source>
</evidence>
<evidence type="ECO:0000259" key="14">
    <source>
        <dbReference type="Pfam" id="PF02803"/>
    </source>
</evidence>
<feature type="active site" description="Acyl-thioester intermediate" evidence="10">
    <location>
        <position position="110"/>
    </location>
</feature>
<sequence length="443" mass="46862">MNRVDAVSSHVCGGPSNVYRDEKRSDDVVICAALRTAMCKAKKGLFRDTFPEDMISPLLRAAIERTGADPHTIGDIQISSILQPGPSLVPARMAALMAGIPVEVPADRQCSNGILAVANVASRIKAGYIRTGIAAGVESMSNVNSLGTRYFYARQFDNGGLSSLLSAYLFRLLNPIDAWNMSPLPDSVARHEGARSCITQLGTTSENVAARFGITREAQDRMAVESHRKACKAQRDGLFDDEIVPVETKVVDSRTGKSTTVTVTRDEGCRPDTTLEGLASLRPAFSKHGCTTAGNASQMTDGAACVFLARRDEAERQGLPILARLQGFSAVGVPPEIMGVGPAAAIPAVLAQTGLGIDDIDIFEVNEAFASQATYCVNKLKIPAAKLNPKGGAIALGHPLAATGIRQLVTLLPELRRRRGKIGVVSMCIGGGLGAALVIVNEQ</sequence>
<dbReference type="Gene3D" id="3.40.47.10">
    <property type="match status" value="1"/>
</dbReference>
<feature type="active site" description="Proton acceptor" evidence="10">
    <location>
        <position position="398"/>
    </location>
</feature>
<evidence type="ECO:0000256" key="11">
    <source>
        <dbReference type="RuleBase" id="RU003557"/>
    </source>
</evidence>
<dbReference type="InterPro" id="IPR050215">
    <property type="entry name" value="Thiolase-like_sf_Thiolase"/>
</dbReference>
<feature type="transmembrane region" description="Helical" evidence="12">
    <location>
        <begin position="422"/>
        <end position="440"/>
    </location>
</feature>
<dbReference type="PANTHER" id="PTHR43853">
    <property type="entry name" value="3-KETOACYL-COA THIOLASE, PEROXISOMAL"/>
    <property type="match status" value="1"/>
</dbReference>
<dbReference type="InterPro" id="IPR020610">
    <property type="entry name" value="Thiolase_AS"/>
</dbReference>
<dbReference type="PIRSF" id="PIRSF000429">
    <property type="entry name" value="Ac-CoA_Ac_transf"/>
    <property type="match status" value="1"/>
</dbReference>
<dbReference type="EC" id="2.3.1.16" evidence="9"/>
<accession>A0A7J6L587</accession>
<dbReference type="PROSITE" id="PS00737">
    <property type="entry name" value="THIOLASE_2"/>
    <property type="match status" value="1"/>
</dbReference>
<evidence type="ECO:0000256" key="5">
    <source>
        <dbReference type="ARBA" id="ARBA00022946"/>
    </source>
</evidence>
<comment type="subcellular location">
    <subcellularLocation>
        <location evidence="1">Peroxisome</location>
    </subcellularLocation>
</comment>
<dbReference type="AlphaFoldDB" id="A0A7J6L587"/>
<evidence type="ECO:0000256" key="2">
    <source>
        <dbReference type="ARBA" id="ARBA00010982"/>
    </source>
</evidence>
<keyword evidence="12" id="KW-0472">Membrane</keyword>
<feature type="domain" description="Thiolase N-terminal" evidence="13">
    <location>
        <begin position="28"/>
        <end position="311"/>
    </location>
</feature>
<evidence type="ECO:0000313" key="16">
    <source>
        <dbReference type="Proteomes" id="UP000572268"/>
    </source>
</evidence>
<protein>
    <recommendedName>
        <fullName evidence="9">acetyl-CoA C-acyltransferase</fullName>
        <ecNumber evidence="9">2.3.1.16</ecNumber>
    </recommendedName>
</protein>
<dbReference type="InterPro" id="IPR020616">
    <property type="entry name" value="Thiolase_N"/>
</dbReference>
<name>A0A7J6L587_PEROL</name>
<evidence type="ECO:0000256" key="8">
    <source>
        <dbReference type="ARBA" id="ARBA00023315"/>
    </source>
</evidence>
<keyword evidence="3 11" id="KW-0808">Transferase</keyword>
<dbReference type="GO" id="GO:0010124">
    <property type="term" value="P:phenylacetate catabolic process"/>
    <property type="evidence" value="ECO:0007669"/>
    <property type="project" value="TreeGrafter"/>
</dbReference>
<evidence type="ECO:0000256" key="4">
    <source>
        <dbReference type="ARBA" id="ARBA00022832"/>
    </source>
</evidence>
<evidence type="ECO:0000256" key="12">
    <source>
        <dbReference type="SAM" id="Phobius"/>
    </source>
</evidence>
<dbReference type="GO" id="GO:0005777">
    <property type="term" value="C:peroxisome"/>
    <property type="evidence" value="ECO:0007669"/>
    <property type="project" value="UniProtKB-SubCell"/>
</dbReference>
<dbReference type="Proteomes" id="UP000572268">
    <property type="component" value="Unassembled WGS sequence"/>
</dbReference>
<evidence type="ECO:0000256" key="7">
    <source>
        <dbReference type="ARBA" id="ARBA00023140"/>
    </source>
</evidence>
<dbReference type="PANTHER" id="PTHR43853:SF8">
    <property type="entry name" value="3-KETOACYL-COA THIOLASE, PEROXISOMAL"/>
    <property type="match status" value="1"/>
</dbReference>
<feature type="domain" description="Thiolase C-terminal" evidence="14">
    <location>
        <begin position="320"/>
        <end position="440"/>
    </location>
</feature>
<keyword evidence="5" id="KW-0809">Transit peptide</keyword>
<reference evidence="15 16" key="1">
    <citation type="submission" date="2020-04" db="EMBL/GenBank/DDBJ databases">
        <title>Perkinsus olseni comparative genomics.</title>
        <authorList>
            <person name="Bogema D.R."/>
        </authorList>
    </citation>
    <scope>NUCLEOTIDE SEQUENCE [LARGE SCALE GENOMIC DNA]</scope>
    <source>
        <strain evidence="15">ATCC PRA-31</strain>
    </source>
</reference>
<feature type="active site" description="Proton acceptor" evidence="10">
    <location>
        <position position="428"/>
    </location>
</feature>
<dbReference type="NCBIfam" id="TIGR01930">
    <property type="entry name" value="AcCoA-C-Actrans"/>
    <property type="match status" value="1"/>
</dbReference>
<evidence type="ECO:0000256" key="3">
    <source>
        <dbReference type="ARBA" id="ARBA00022679"/>
    </source>
</evidence>
<evidence type="ECO:0000256" key="10">
    <source>
        <dbReference type="PIRSR" id="PIRSR000429-1"/>
    </source>
</evidence>
<organism evidence="15 16">
    <name type="scientific">Perkinsus olseni</name>
    <name type="common">Perkinsus atlanticus</name>
    <dbReference type="NCBI Taxonomy" id="32597"/>
    <lineage>
        <taxon>Eukaryota</taxon>
        <taxon>Sar</taxon>
        <taxon>Alveolata</taxon>
        <taxon>Perkinsozoa</taxon>
        <taxon>Perkinsea</taxon>
        <taxon>Perkinsida</taxon>
        <taxon>Perkinsidae</taxon>
        <taxon>Perkinsus</taxon>
    </lineage>
</organism>
<keyword evidence="4" id="KW-0276">Fatty acid metabolism</keyword>
<dbReference type="InterPro" id="IPR016039">
    <property type="entry name" value="Thiolase-like"/>
</dbReference>
<dbReference type="PROSITE" id="PS00099">
    <property type="entry name" value="THIOLASE_3"/>
    <property type="match status" value="1"/>
</dbReference>
<proteinExistence type="inferred from homology"/>